<organism evidence="1 2">
    <name type="scientific">Ferroglobus placidus (strain DSM 10642 / AEDII12DO)</name>
    <dbReference type="NCBI Taxonomy" id="589924"/>
    <lineage>
        <taxon>Archaea</taxon>
        <taxon>Methanobacteriati</taxon>
        <taxon>Methanobacteriota</taxon>
        <taxon>Archaeoglobi</taxon>
        <taxon>Archaeoglobales</taxon>
        <taxon>Archaeoglobaceae</taxon>
        <taxon>Ferroglobus</taxon>
    </lineage>
</organism>
<dbReference type="AlphaFoldDB" id="D3S2P0"/>
<dbReference type="HOGENOM" id="CLU_138323_0_0_2"/>
<evidence type="ECO:0008006" key="3">
    <source>
        <dbReference type="Google" id="ProtNLM"/>
    </source>
</evidence>
<dbReference type="eggNOG" id="arCOG01668">
    <property type="taxonomic scope" value="Archaea"/>
</dbReference>
<proteinExistence type="predicted"/>
<dbReference type="KEGG" id="fpl:Ferp_0393"/>
<dbReference type="Proteomes" id="UP000002613">
    <property type="component" value="Chromosome"/>
</dbReference>
<sequence>MPKLLVIISSGKEAKEKAKTGVLFAANSIKFGWAEKVEVVFFGASEEMLAEDEEFRQMVVDSFKDYKPLACRFIAESKGISDKLDFVRVEYVGKIINELIDEGFVPLVF</sequence>
<accession>D3S2P0</accession>
<dbReference type="GeneID" id="8777891"/>
<keyword evidence="2" id="KW-1185">Reference proteome</keyword>
<dbReference type="PaxDb" id="589924-Ferp_0393"/>
<dbReference type="OrthoDB" id="41780at2157"/>
<reference evidence="2" key="1">
    <citation type="submission" date="2010-02" db="EMBL/GenBank/DDBJ databases">
        <title>Complete sequence of Ferroglobus placidus DSM 10642.</title>
        <authorList>
            <consortium name="US DOE Joint Genome Institute"/>
            <person name="Lucas S."/>
            <person name="Copeland A."/>
            <person name="Lapidus A."/>
            <person name="Cheng J.-F."/>
            <person name="Bruce D."/>
            <person name="Goodwin L."/>
            <person name="Pitluck S."/>
            <person name="Saunders E."/>
            <person name="Brettin T."/>
            <person name="Detter J.C."/>
            <person name="Han C."/>
            <person name="Tapia R."/>
            <person name="Larimer F."/>
            <person name="Land M."/>
            <person name="Hauser L."/>
            <person name="Kyrpides N."/>
            <person name="Ivanova N."/>
            <person name="Holmes D."/>
            <person name="Lovley D."/>
            <person name="Kyrpides N."/>
            <person name="Anderson I.J."/>
            <person name="Woyke T."/>
        </authorList>
    </citation>
    <scope>NUCLEOTIDE SEQUENCE [LARGE SCALE GENOMIC DNA]</scope>
    <source>
        <strain evidence="2">DSM 10642 / AEDII12DO</strain>
    </source>
</reference>
<evidence type="ECO:0000313" key="2">
    <source>
        <dbReference type="Proteomes" id="UP000002613"/>
    </source>
</evidence>
<evidence type="ECO:0000313" key="1">
    <source>
        <dbReference type="EMBL" id="ADC64570.1"/>
    </source>
</evidence>
<reference evidence="1 2" key="2">
    <citation type="journal article" date="2011" name="Stand. Genomic Sci.">
        <title>Complete genome sequence of Ferroglobus placidus AEDII12DO.</title>
        <authorList>
            <person name="Anderson I."/>
            <person name="Risso C."/>
            <person name="Holmes D."/>
            <person name="Lucas S."/>
            <person name="Copeland A."/>
            <person name="Lapidus A."/>
            <person name="Cheng J.F."/>
            <person name="Bruce D."/>
            <person name="Goodwin L."/>
            <person name="Pitluck S."/>
            <person name="Saunders E."/>
            <person name="Brettin T."/>
            <person name="Detter J.C."/>
            <person name="Han C."/>
            <person name="Tapia R."/>
            <person name="Larimer F."/>
            <person name="Land M."/>
            <person name="Hauser L."/>
            <person name="Woyke T."/>
            <person name="Lovley D."/>
            <person name="Kyrpides N."/>
            <person name="Ivanova N."/>
        </authorList>
    </citation>
    <scope>NUCLEOTIDE SEQUENCE [LARGE SCALE GENOMIC DNA]</scope>
    <source>
        <strain evidence="2">DSM 10642 / AEDII12DO</strain>
    </source>
</reference>
<name>D3S2P0_FERPA</name>
<protein>
    <recommendedName>
        <fullName evidence="3">DsrE family protein</fullName>
    </recommendedName>
</protein>
<gene>
    <name evidence="1" type="ordered locus">Ferp_0393</name>
</gene>
<dbReference type="EMBL" id="CP001899">
    <property type="protein sequence ID" value="ADC64570.1"/>
    <property type="molecule type" value="Genomic_DNA"/>
</dbReference>
<dbReference type="SUPFAM" id="SSF75169">
    <property type="entry name" value="DsrEFH-like"/>
    <property type="match status" value="1"/>
</dbReference>
<dbReference type="InterPro" id="IPR027396">
    <property type="entry name" value="DsrEFH-like"/>
</dbReference>
<dbReference type="Gene3D" id="3.40.1260.10">
    <property type="entry name" value="DsrEFH-like"/>
    <property type="match status" value="1"/>
</dbReference>
<dbReference type="STRING" id="589924.Ferp_0393"/>
<dbReference type="RefSeq" id="WP_012964917.1">
    <property type="nucleotide sequence ID" value="NC_013849.1"/>
</dbReference>